<keyword evidence="1" id="KW-1133">Transmembrane helix</keyword>
<dbReference type="GeneID" id="34556085"/>
<sequence length="317" mass="35469">MDWEPYVTGTIARTVLSGLVIIPALGFSVLVLRKPGAKHDHTRLWVDFTKIALGLWSVSELLRLIYWIILAVTYARRRDGFGLIPHGIEYIVYVSSLLSYLGHVALLRAFFFLAHALTQLRQGAETDDSRTYHVGKKVILGMSALIALVAVATFACQIASTVLYEILPGRDRYVSGDWDNAIRLSFAAEYMSAINIGFLLIAALGMAVYAFLSHGKTRGSPVQKAATLFLTAVSLWLITRIWSFINIIKELTGHFWDYESSFVGVSVADVILVVWPTFAALMLLYSLASNKVFSLSRLHYQENEDEQRVWDGRTQST</sequence>
<accession>A0A1G4BJY4</accession>
<organism evidence="2 3">
    <name type="scientific">Colletotrichum orchidophilum</name>
    <dbReference type="NCBI Taxonomy" id="1209926"/>
    <lineage>
        <taxon>Eukaryota</taxon>
        <taxon>Fungi</taxon>
        <taxon>Dikarya</taxon>
        <taxon>Ascomycota</taxon>
        <taxon>Pezizomycotina</taxon>
        <taxon>Sordariomycetes</taxon>
        <taxon>Hypocreomycetidae</taxon>
        <taxon>Glomerellales</taxon>
        <taxon>Glomerellaceae</taxon>
        <taxon>Colletotrichum</taxon>
    </lineage>
</organism>
<dbReference type="RefSeq" id="XP_022478876.1">
    <property type="nucleotide sequence ID" value="XM_022614575.1"/>
</dbReference>
<feature type="transmembrane region" description="Helical" evidence="1">
    <location>
        <begin position="12"/>
        <end position="32"/>
    </location>
</feature>
<evidence type="ECO:0000256" key="1">
    <source>
        <dbReference type="SAM" id="Phobius"/>
    </source>
</evidence>
<dbReference type="AlphaFoldDB" id="A0A1G4BJY4"/>
<reference evidence="2 3" key="1">
    <citation type="submission" date="2016-09" db="EMBL/GenBank/DDBJ databases">
        <authorList>
            <person name="Capua I."/>
            <person name="De Benedictis P."/>
            <person name="Joannis T."/>
            <person name="Lombin L.H."/>
            <person name="Cattoli G."/>
        </authorList>
    </citation>
    <scope>NUCLEOTIDE SEQUENCE [LARGE SCALE GENOMIC DNA]</scope>
    <source>
        <strain evidence="2 3">IMI 309357</strain>
    </source>
</reference>
<feature type="transmembrane region" description="Helical" evidence="1">
    <location>
        <begin position="53"/>
        <end position="75"/>
    </location>
</feature>
<comment type="caution">
    <text evidence="2">The sequence shown here is derived from an EMBL/GenBank/DDBJ whole genome shotgun (WGS) entry which is preliminary data.</text>
</comment>
<feature type="transmembrane region" description="Helical" evidence="1">
    <location>
        <begin position="138"/>
        <end position="164"/>
    </location>
</feature>
<evidence type="ECO:0000313" key="3">
    <source>
        <dbReference type="Proteomes" id="UP000176998"/>
    </source>
</evidence>
<dbReference type="OrthoDB" id="4844107at2759"/>
<feature type="transmembrane region" description="Helical" evidence="1">
    <location>
        <begin position="193"/>
        <end position="213"/>
    </location>
</feature>
<dbReference type="Proteomes" id="UP000176998">
    <property type="component" value="Unassembled WGS sequence"/>
</dbReference>
<keyword evidence="3" id="KW-1185">Reference proteome</keyword>
<evidence type="ECO:0000313" key="2">
    <source>
        <dbReference type="EMBL" id="OHF01734.1"/>
    </source>
</evidence>
<proteinExistence type="predicted"/>
<feature type="transmembrane region" description="Helical" evidence="1">
    <location>
        <begin position="265"/>
        <end position="288"/>
    </location>
</feature>
<feature type="transmembrane region" description="Helical" evidence="1">
    <location>
        <begin position="90"/>
        <end position="117"/>
    </location>
</feature>
<feature type="transmembrane region" description="Helical" evidence="1">
    <location>
        <begin position="225"/>
        <end position="245"/>
    </location>
</feature>
<dbReference type="EMBL" id="MJBS01000017">
    <property type="protein sequence ID" value="OHF01734.1"/>
    <property type="molecule type" value="Genomic_DNA"/>
</dbReference>
<keyword evidence="1" id="KW-0472">Membrane</keyword>
<name>A0A1G4BJY4_9PEZI</name>
<keyword evidence="1" id="KW-0812">Transmembrane</keyword>
<protein>
    <submittedName>
        <fullName evidence="2">Uncharacterized protein</fullName>
    </submittedName>
</protein>
<gene>
    <name evidence="2" type="ORF">CORC01_02925</name>
</gene>